<keyword evidence="4" id="KW-1185">Reference proteome</keyword>
<gene>
    <name evidence="2" type="ORF">GPM918_LOCUS5845</name>
    <name evidence="3" type="ORF">SRO942_LOCUS5845</name>
</gene>
<dbReference type="AlphaFoldDB" id="A0A813VXG2"/>
<dbReference type="Proteomes" id="UP000663829">
    <property type="component" value="Unassembled WGS sequence"/>
</dbReference>
<feature type="compositionally biased region" description="Low complexity" evidence="1">
    <location>
        <begin position="288"/>
        <end position="300"/>
    </location>
</feature>
<feature type="compositionally biased region" description="Polar residues" evidence="1">
    <location>
        <begin position="1"/>
        <end position="10"/>
    </location>
</feature>
<evidence type="ECO:0000256" key="1">
    <source>
        <dbReference type="SAM" id="MobiDB-lite"/>
    </source>
</evidence>
<feature type="region of interest" description="Disordered" evidence="1">
    <location>
        <begin position="76"/>
        <end position="119"/>
    </location>
</feature>
<dbReference type="EMBL" id="CAJOBC010000867">
    <property type="protein sequence ID" value="CAF3634177.1"/>
    <property type="molecule type" value="Genomic_DNA"/>
</dbReference>
<proteinExistence type="predicted"/>
<feature type="region of interest" description="Disordered" evidence="1">
    <location>
        <begin position="280"/>
        <end position="308"/>
    </location>
</feature>
<protein>
    <submittedName>
        <fullName evidence="2">Uncharacterized protein</fullName>
    </submittedName>
</protein>
<comment type="caution">
    <text evidence="2">The sequence shown here is derived from an EMBL/GenBank/DDBJ whole genome shotgun (WGS) entry which is preliminary data.</text>
</comment>
<feature type="compositionally biased region" description="Low complexity" evidence="1">
    <location>
        <begin position="110"/>
        <end position="119"/>
    </location>
</feature>
<dbReference type="Proteomes" id="UP000681722">
    <property type="component" value="Unassembled WGS sequence"/>
</dbReference>
<feature type="region of interest" description="Disordered" evidence="1">
    <location>
        <begin position="131"/>
        <end position="175"/>
    </location>
</feature>
<dbReference type="EMBL" id="CAJNOQ010000867">
    <property type="protein sequence ID" value="CAF0846510.1"/>
    <property type="molecule type" value="Genomic_DNA"/>
</dbReference>
<evidence type="ECO:0000313" key="2">
    <source>
        <dbReference type="EMBL" id="CAF0846510.1"/>
    </source>
</evidence>
<evidence type="ECO:0000313" key="3">
    <source>
        <dbReference type="EMBL" id="CAF3634177.1"/>
    </source>
</evidence>
<sequence length="308" mass="35670">MNDNESTTTNGDDDNESVTTSSFDSRKFPSMFNRTTSSNPFEMFEILTKAVFEKFFNDDLFWHHFANGSSEMDNGVHFPNLNASRQNSSRLRSSSQRRPSSPTVHRTKINTGTNLNNNNSKAHEMHFEWLGNNKKRRQTPPQSAFTRFDSEEENEDNENNQDYLFKKQQTQSPSFPTRLRRRTMADHRLESCQYCFCPLTSSENRLQHEANCKQNRKYPSSMFTTRNINNNSKMSKTDENIFASSSHVKCNYCHELIRSSDKFDHETLCKHYGLKKSTTATKDRKYNPTTSPSSTTKSSTLNGNNSYK</sequence>
<evidence type="ECO:0000313" key="4">
    <source>
        <dbReference type="Proteomes" id="UP000663829"/>
    </source>
</evidence>
<accession>A0A813VXG2</accession>
<feature type="compositionally biased region" description="Low complexity" evidence="1">
    <location>
        <begin position="81"/>
        <end position="102"/>
    </location>
</feature>
<dbReference type="OrthoDB" id="442087at2759"/>
<organism evidence="2 4">
    <name type="scientific">Didymodactylos carnosus</name>
    <dbReference type="NCBI Taxonomy" id="1234261"/>
    <lineage>
        <taxon>Eukaryota</taxon>
        <taxon>Metazoa</taxon>
        <taxon>Spiralia</taxon>
        <taxon>Gnathifera</taxon>
        <taxon>Rotifera</taxon>
        <taxon>Eurotatoria</taxon>
        <taxon>Bdelloidea</taxon>
        <taxon>Philodinida</taxon>
        <taxon>Philodinidae</taxon>
        <taxon>Didymodactylos</taxon>
    </lineage>
</organism>
<feature type="compositionally biased region" description="Acidic residues" evidence="1">
    <location>
        <begin position="150"/>
        <end position="159"/>
    </location>
</feature>
<reference evidence="2" key="1">
    <citation type="submission" date="2021-02" db="EMBL/GenBank/DDBJ databases">
        <authorList>
            <person name="Nowell W R."/>
        </authorList>
    </citation>
    <scope>NUCLEOTIDE SEQUENCE</scope>
</reference>
<name>A0A813VXG2_9BILA</name>
<feature type="region of interest" description="Disordered" evidence="1">
    <location>
        <begin position="1"/>
        <end position="32"/>
    </location>
</feature>